<feature type="transmembrane region" description="Helical" evidence="1">
    <location>
        <begin position="177"/>
        <end position="203"/>
    </location>
</feature>
<comment type="caution">
    <text evidence="2">The sequence shown here is derived from an EMBL/GenBank/DDBJ whole genome shotgun (WGS) entry which is preliminary data.</text>
</comment>
<name>X0TST1_9ZZZZ</name>
<dbReference type="Gene3D" id="3.30.70.1440">
    <property type="entry name" value="Multidrug efflux transporter AcrB pore domain"/>
    <property type="match status" value="1"/>
</dbReference>
<evidence type="ECO:0000256" key="1">
    <source>
        <dbReference type="SAM" id="Phobius"/>
    </source>
</evidence>
<feature type="transmembrane region" description="Helical" evidence="1">
    <location>
        <begin position="72"/>
        <end position="94"/>
    </location>
</feature>
<dbReference type="InterPro" id="IPR001036">
    <property type="entry name" value="Acrflvin-R"/>
</dbReference>
<feature type="non-terminal residue" evidence="2">
    <location>
        <position position="1"/>
    </location>
</feature>
<gene>
    <name evidence="2" type="ORF">S01H1_21621</name>
</gene>
<organism evidence="2">
    <name type="scientific">marine sediment metagenome</name>
    <dbReference type="NCBI Taxonomy" id="412755"/>
    <lineage>
        <taxon>unclassified sequences</taxon>
        <taxon>metagenomes</taxon>
        <taxon>ecological metagenomes</taxon>
    </lineage>
</organism>
<evidence type="ECO:0008006" key="3">
    <source>
        <dbReference type="Google" id="ProtNLM"/>
    </source>
</evidence>
<dbReference type="GO" id="GO:0005886">
    <property type="term" value="C:plasma membrane"/>
    <property type="evidence" value="ECO:0007669"/>
    <property type="project" value="TreeGrafter"/>
</dbReference>
<keyword evidence="1" id="KW-0812">Transmembrane</keyword>
<accession>X0TST1</accession>
<evidence type="ECO:0000313" key="2">
    <source>
        <dbReference type="EMBL" id="GAF96264.1"/>
    </source>
</evidence>
<keyword evidence="1" id="KW-0472">Membrane</keyword>
<feature type="transmembrane region" description="Helical" evidence="1">
    <location>
        <begin position="45"/>
        <end position="65"/>
    </location>
</feature>
<sequence>PYAQTEGRDIGSAAEDLEHRLRTNPKTKNIKFDFVGQVQLMRTTFAGLGLAIGLAIMVVFMIMAAQFKSLRLPFVMLFTIPVSLVGIVAALMAAGQGFSITALMGILMVVGIAVSNGILLVDDANRRFMEGAEKIDAVVAAARSRFVPIAMTSLATVIGLIPTAIGLEKGTEANQPLALAVVGGLTSSTILSLFLVPVMFMFFAKRSVAQEDLDAPAHAPAEVTA</sequence>
<dbReference type="Gene3D" id="1.20.1640.10">
    <property type="entry name" value="Multidrug efflux transporter AcrB transmembrane domain"/>
    <property type="match status" value="1"/>
</dbReference>
<dbReference type="AlphaFoldDB" id="X0TST1"/>
<dbReference type="PANTHER" id="PTHR32063:SF24">
    <property type="entry name" value="CATION EFFLUX SYSTEM (ACRB_ACRD_ACRF FAMILY)"/>
    <property type="match status" value="1"/>
</dbReference>
<dbReference type="EMBL" id="BARS01012025">
    <property type="protein sequence ID" value="GAF96264.1"/>
    <property type="molecule type" value="Genomic_DNA"/>
</dbReference>
<feature type="transmembrane region" description="Helical" evidence="1">
    <location>
        <begin position="100"/>
        <end position="121"/>
    </location>
</feature>
<dbReference type="GO" id="GO:0042910">
    <property type="term" value="F:xenobiotic transmembrane transporter activity"/>
    <property type="evidence" value="ECO:0007669"/>
    <property type="project" value="TreeGrafter"/>
</dbReference>
<protein>
    <recommendedName>
        <fullName evidence="3">Acriflavin resistance protein</fullName>
    </recommendedName>
</protein>
<dbReference type="Pfam" id="PF00873">
    <property type="entry name" value="ACR_tran"/>
    <property type="match status" value="1"/>
</dbReference>
<dbReference type="PANTHER" id="PTHR32063">
    <property type="match status" value="1"/>
</dbReference>
<dbReference type="SUPFAM" id="SSF82866">
    <property type="entry name" value="Multidrug efflux transporter AcrB transmembrane domain"/>
    <property type="match status" value="1"/>
</dbReference>
<keyword evidence="1" id="KW-1133">Transmembrane helix</keyword>
<reference evidence="2" key="1">
    <citation type="journal article" date="2014" name="Front. Microbiol.">
        <title>High frequency of phylogenetically diverse reductive dehalogenase-homologous genes in deep subseafloor sedimentary metagenomes.</title>
        <authorList>
            <person name="Kawai M."/>
            <person name="Futagami T."/>
            <person name="Toyoda A."/>
            <person name="Takaki Y."/>
            <person name="Nishi S."/>
            <person name="Hori S."/>
            <person name="Arai W."/>
            <person name="Tsubouchi T."/>
            <person name="Morono Y."/>
            <person name="Uchiyama I."/>
            <person name="Ito T."/>
            <person name="Fujiyama A."/>
            <person name="Inagaki F."/>
            <person name="Takami H."/>
        </authorList>
    </citation>
    <scope>NUCLEOTIDE SEQUENCE</scope>
    <source>
        <strain evidence="2">Expedition CK06-06</strain>
    </source>
</reference>
<proteinExistence type="predicted"/>
<feature type="transmembrane region" description="Helical" evidence="1">
    <location>
        <begin position="146"/>
        <end position="165"/>
    </location>
</feature>